<dbReference type="Pfam" id="PF01535">
    <property type="entry name" value="PPR"/>
    <property type="match status" value="6"/>
</dbReference>
<reference evidence="3" key="1">
    <citation type="submission" date="2019-11" db="EMBL/GenBank/DDBJ databases">
        <authorList>
            <person name="Liu Y."/>
            <person name="Hou J."/>
            <person name="Li T.-Q."/>
            <person name="Guan C.-H."/>
            <person name="Wu X."/>
            <person name="Wu H.-Z."/>
            <person name="Ling F."/>
            <person name="Zhang R."/>
            <person name="Shi X.-G."/>
            <person name="Ren J.-P."/>
            <person name="Chen E.-F."/>
            <person name="Sun J.-M."/>
        </authorList>
    </citation>
    <scope>NUCLEOTIDE SEQUENCE</scope>
    <source>
        <strain evidence="3">Adult_tree_wgs_1</strain>
        <tissue evidence="3">Leaves</tissue>
    </source>
</reference>
<dbReference type="InterPro" id="IPR046960">
    <property type="entry name" value="PPR_At4g14850-like_plant"/>
</dbReference>
<dbReference type="FunFam" id="1.25.40.10:FF:000366">
    <property type="entry name" value="Pentatricopeptide (PPR) repeat-containing protein"/>
    <property type="match status" value="1"/>
</dbReference>
<evidence type="ECO:0000313" key="4">
    <source>
        <dbReference type="Proteomes" id="UP000626092"/>
    </source>
</evidence>
<dbReference type="InterPro" id="IPR046848">
    <property type="entry name" value="E_motif"/>
</dbReference>
<dbReference type="PANTHER" id="PTHR47926">
    <property type="entry name" value="PENTATRICOPEPTIDE REPEAT-CONTAINING PROTEIN"/>
    <property type="match status" value="1"/>
</dbReference>
<dbReference type="FunFam" id="1.25.40.10:FF:000353">
    <property type="entry name" value="Pentatricopeptide repeat-containing protein At4g39530"/>
    <property type="match status" value="1"/>
</dbReference>
<evidence type="ECO:0000313" key="3">
    <source>
        <dbReference type="EMBL" id="KAF7120143.1"/>
    </source>
</evidence>
<dbReference type="FunFam" id="1.25.40.10:FF:000031">
    <property type="entry name" value="Pentatricopeptide repeat-containing protein mitochondrial"/>
    <property type="match status" value="1"/>
</dbReference>
<name>A0A834L422_RHOSS</name>
<feature type="repeat" description="PPR" evidence="2">
    <location>
        <begin position="99"/>
        <end position="133"/>
    </location>
</feature>
<dbReference type="AlphaFoldDB" id="A0A834L422"/>
<dbReference type="GO" id="GO:0009451">
    <property type="term" value="P:RNA modification"/>
    <property type="evidence" value="ECO:0007669"/>
    <property type="project" value="InterPro"/>
</dbReference>
<proteinExistence type="predicted"/>
<dbReference type="OrthoDB" id="1853968at2759"/>
<evidence type="ECO:0000256" key="2">
    <source>
        <dbReference type="PROSITE-ProRule" id="PRU00708"/>
    </source>
</evidence>
<evidence type="ECO:0008006" key="5">
    <source>
        <dbReference type="Google" id="ProtNLM"/>
    </source>
</evidence>
<feature type="repeat" description="PPR" evidence="2">
    <location>
        <begin position="268"/>
        <end position="302"/>
    </location>
</feature>
<dbReference type="InterPro" id="IPR002885">
    <property type="entry name" value="PPR_rpt"/>
</dbReference>
<keyword evidence="4" id="KW-1185">Reference proteome</keyword>
<dbReference type="Proteomes" id="UP000626092">
    <property type="component" value="Unassembled WGS sequence"/>
</dbReference>
<protein>
    <recommendedName>
        <fullName evidence="5">Pentatricopeptide repeat-containing protein</fullName>
    </recommendedName>
</protein>
<dbReference type="SUPFAM" id="SSF48452">
    <property type="entry name" value="TPR-like"/>
    <property type="match status" value="2"/>
</dbReference>
<dbReference type="Pfam" id="PF13041">
    <property type="entry name" value="PPR_2"/>
    <property type="match status" value="2"/>
</dbReference>
<organism evidence="3 4">
    <name type="scientific">Rhododendron simsii</name>
    <name type="common">Sims's rhododendron</name>
    <dbReference type="NCBI Taxonomy" id="118357"/>
    <lineage>
        <taxon>Eukaryota</taxon>
        <taxon>Viridiplantae</taxon>
        <taxon>Streptophyta</taxon>
        <taxon>Embryophyta</taxon>
        <taxon>Tracheophyta</taxon>
        <taxon>Spermatophyta</taxon>
        <taxon>Magnoliopsida</taxon>
        <taxon>eudicotyledons</taxon>
        <taxon>Gunneridae</taxon>
        <taxon>Pentapetalae</taxon>
        <taxon>asterids</taxon>
        <taxon>Ericales</taxon>
        <taxon>Ericaceae</taxon>
        <taxon>Ericoideae</taxon>
        <taxon>Rhodoreae</taxon>
        <taxon>Rhododendron</taxon>
    </lineage>
</organism>
<feature type="repeat" description="PPR" evidence="2">
    <location>
        <begin position="369"/>
        <end position="403"/>
    </location>
</feature>
<feature type="repeat" description="PPR" evidence="2">
    <location>
        <begin position="472"/>
        <end position="506"/>
    </location>
</feature>
<keyword evidence="1" id="KW-0677">Repeat</keyword>
<gene>
    <name evidence="3" type="ORF">RHSIM_Rhsim13G0116800</name>
</gene>
<sequence>MGSTQPNMPLHIQRSRLLLTPFFPPKPKLYTTKPHPSNPLSSLLHLCKHPLHLQQIHARFILHGLDQNPSLSSTLIDAYANLGHLGTSQQVFRSFSDPNTPLYTSFLRGLYRSGEYEKTLLVFQEMVSKSIHPEDCVYPFVLSSCSQLLDDVMGKMVCGYLLKLGFDCNDFVGSDLAYYSNDDNAQGFRILNRMRLGRFDPDSVDLICMLRSSIDLNSLKAGRCAHSLVLVSSLWKDIAVSTALLTMYSKLGGIKDARLVFDKMPDRDCFVWNLMISGYSRNGLQMEALQLLMGMVRSGVRADLCTAIPAISSIGELKSLRWGQQMHAHVIRNGSDYQVSVHNSLIGMYCDCNSSETARRLFDLVTNKTVVSWSAMIKGYVNHDCFHDALALLKKMKLEGFRVDSVTVINILPACVNIGALEQVKNLHGYSIKCALDSFVSLNTALLISYAKCGCIEMARKLFDDEEVDNKDIITWNSMISAYSKHGDWFHCRELYSQMKQSKVKPDHVTFLGLLTSCVNSGFVEEGRECFKEMTETYFCQPNQEHYASMVDLLGRSGHMKEASELINTMPFKPDSRVWGPLLSACKMHNEPKLAELAAEKLIAIEPKNAGNYILLSNIYAAAGRWDGVAKMRVFLRDRGLKKVPGCSWLEINGKVHEFRVADRSHLNSNDIYTTLENLELEINYRERSSQRNQIVLLKEFSECKFV</sequence>
<dbReference type="PROSITE" id="PS51375">
    <property type="entry name" value="PPR"/>
    <property type="match status" value="4"/>
</dbReference>
<dbReference type="EMBL" id="WJXA01000013">
    <property type="protein sequence ID" value="KAF7120143.1"/>
    <property type="molecule type" value="Genomic_DNA"/>
</dbReference>
<dbReference type="Gene3D" id="1.25.40.10">
    <property type="entry name" value="Tetratricopeptide repeat domain"/>
    <property type="match status" value="3"/>
</dbReference>
<dbReference type="GO" id="GO:0003723">
    <property type="term" value="F:RNA binding"/>
    <property type="evidence" value="ECO:0007669"/>
    <property type="project" value="InterPro"/>
</dbReference>
<accession>A0A834L422</accession>
<dbReference type="Pfam" id="PF20431">
    <property type="entry name" value="E_motif"/>
    <property type="match status" value="1"/>
</dbReference>
<comment type="caution">
    <text evidence="3">The sequence shown here is derived from an EMBL/GenBank/DDBJ whole genome shotgun (WGS) entry which is preliminary data.</text>
</comment>
<dbReference type="PANTHER" id="PTHR47926:SF347">
    <property type="entry name" value="PENTATRICOPEPTIDE REPEAT-CONTAINING PROTEIN"/>
    <property type="match status" value="1"/>
</dbReference>
<evidence type="ECO:0000256" key="1">
    <source>
        <dbReference type="ARBA" id="ARBA00022737"/>
    </source>
</evidence>
<dbReference type="InterPro" id="IPR011990">
    <property type="entry name" value="TPR-like_helical_dom_sf"/>
</dbReference>
<dbReference type="NCBIfam" id="TIGR00756">
    <property type="entry name" value="PPR"/>
    <property type="match status" value="4"/>
</dbReference>